<evidence type="ECO:0000256" key="1">
    <source>
        <dbReference type="ARBA" id="ARBA00004429"/>
    </source>
</evidence>
<dbReference type="STRING" id="633194.SAMN05421759_12021"/>
<gene>
    <name evidence="11" type="ORF">SAMN05421759_12021</name>
</gene>
<proteinExistence type="inferred from homology"/>
<keyword evidence="5 9" id="KW-0812">Transmembrane</keyword>
<evidence type="ECO:0000256" key="6">
    <source>
        <dbReference type="ARBA" id="ARBA00022989"/>
    </source>
</evidence>
<reference evidence="12" key="1">
    <citation type="submission" date="2017-01" db="EMBL/GenBank/DDBJ databases">
        <authorList>
            <person name="Varghese N."/>
            <person name="Submissions S."/>
        </authorList>
    </citation>
    <scope>NUCLEOTIDE SEQUENCE [LARGE SCALE GENOMIC DNA]</scope>
    <source>
        <strain evidence="12">DSM 29430</strain>
    </source>
</reference>
<feature type="transmembrane region" description="Helical" evidence="9">
    <location>
        <begin position="6"/>
        <end position="29"/>
    </location>
</feature>
<evidence type="ECO:0000256" key="4">
    <source>
        <dbReference type="ARBA" id="ARBA00022519"/>
    </source>
</evidence>
<dbReference type="AlphaFoldDB" id="A0A1N7PU32"/>
<comment type="subunit">
    <text evidence="9">The complex comprises the extracytoplasmic solute receptor protein and the two transmembrane proteins.</text>
</comment>
<feature type="transmembrane region" description="Helical" evidence="9">
    <location>
        <begin position="125"/>
        <end position="144"/>
    </location>
</feature>
<dbReference type="RefSeq" id="WP_076450692.1">
    <property type="nucleotide sequence ID" value="NZ_FTOQ01000020.1"/>
</dbReference>
<dbReference type="EMBL" id="FTOQ01000020">
    <property type="protein sequence ID" value="SIT14055.1"/>
    <property type="molecule type" value="Genomic_DNA"/>
</dbReference>
<evidence type="ECO:0000256" key="9">
    <source>
        <dbReference type="RuleBase" id="RU369079"/>
    </source>
</evidence>
<dbReference type="GO" id="GO:0022857">
    <property type="term" value="F:transmembrane transporter activity"/>
    <property type="evidence" value="ECO:0007669"/>
    <property type="project" value="UniProtKB-UniRule"/>
</dbReference>
<evidence type="ECO:0000256" key="5">
    <source>
        <dbReference type="ARBA" id="ARBA00022692"/>
    </source>
</evidence>
<keyword evidence="4 9" id="KW-0997">Cell inner membrane</keyword>
<dbReference type="OrthoDB" id="8030921at2"/>
<evidence type="ECO:0000256" key="3">
    <source>
        <dbReference type="ARBA" id="ARBA00022475"/>
    </source>
</evidence>
<comment type="function">
    <text evidence="9">Part of the tripartite ATP-independent periplasmic (TRAP) transport system.</text>
</comment>
<evidence type="ECO:0000256" key="7">
    <source>
        <dbReference type="ARBA" id="ARBA00023136"/>
    </source>
</evidence>
<comment type="similarity">
    <text evidence="8 9">Belongs to the TRAP transporter small permease family.</text>
</comment>
<dbReference type="InterPro" id="IPR055348">
    <property type="entry name" value="DctQ"/>
</dbReference>
<evidence type="ECO:0000259" key="10">
    <source>
        <dbReference type="Pfam" id="PF04290"/>
    </source>
</evidence>
<keyword evidence="2 9" id="KW-0813">Transport</keyword>
<evidence type="ECO:0000313" key="11">
    <source>
        <dbReference type="EMBL" id="SIT14055.1"/>
    </source>
</evidence>
<organism evidence="11 12">
    <name type="scientific">Roseivivax lentus</name>
    <dbReference type="NCBI Taxonomy" id="633194"/>
    <lineage>
        <taxon>Bacteria</taxon>
        <taxon>Pseudomonadati</taxon>
        <taxon>Pseudomonadota</taxon>
        <taxon>Alphaproteobacteria</taxon>
        <taxon>Rhodobacterales</taxon>
        <taxon>Roseobacteraceae</taxon>
        <taxon>Roseivivax</taxon>
    </lineage>
</organism>
<feature type="transmembrane region" description="Helical" evidence="9">
    <location>
        <begin position="41"/>
        <end position="61"/>
    </location>
</feature>
<evidence type="ECO:0000313" key="12">
    <source>
        <dbReference type="Proteomes" id="UP000186684"/>
    </source>
</evidence>
<dbReference type="GO" id="GO:0005886">
    <property type="term" value="C:plasma membrane"/>
    <property type="evidence" value="ECO:0007669"/>
    <property type="project" value="UniProtKB-SubCell"/>
</dbReference>
<evidence type="ECO:0000256" key="8">
    <source>
        <dbReference type="ARBA" id="ARBA00038436"/>
    </source>
</evidence>
<dbReference type="Pfam" id="PF04290">
    <property type="entry name" value="DctQ"/>
    <property type="match status" value="1"/>
</dbReference>
<accession>A0A1N7PU32</accession>
<dbReference type="Proteomes" id="UP000186684">
    <property type="component" value="Unassembled WGS sequence"/>
</dbReference>
<keyword evidence="7 9" id="KW-0472">Membrane</keyword>
<protein>
    <recommendedName>
        <fullName evidence="9">TRAP transporter small permease protein</fullName>
    </recommendedName>
</protein>
<keyword evidence="6 9" id="KW-1133">Transmembrane helix</keyword>
<keyword evidence="3" id="KW-1003">Cell membrane</keyword>
<dbReference type="InterPro" id="IPR007387">
    <property type="entry name" value="TRAP_DctQ"/>
</dbReference>
<name>A0A1N7PU32_9RHOB</name>
<feature type="domain" description="Tripartite ATP-independent periplasmic transporters DctQ component" evidence="10">
    <location>
        <begin position="20"/>
        <end position="148"/>
    </location>
</feature>
<keyword evidence="12" id="KW-1185">Reference proteome</keyword>
<comment type="subcellular location">
    <subcellularLocation>
        <location evidence="1 9">Cell inner membrane</location>
        <topology evidence="1 9">Multi-pass membrane protein</topology>
    </subcellularLocation>
</comment>
<dbReference type="PANTHER" id="PTHR35011">
    <property type="entry name" value="2,3-DIKETO-L-GULONATE TRAP TRANSPORTER SMALL PERMEASE PROTEIN YIAM"/>
    <property type="match status" value="1"/>
</dbReference>
<feature type="transmembrane region" description="Helical" evidence="9">
    <location>
        <begin position="81"/>
        <end position="104"/>
    </location>
</feature>
<sequence>MFDRILFAAAALAGAILAAIVLAISLNVVLRNLAGAPIHGLLDLVEYGLLIVTFAGAPWVLSRNGHVVVDLVTGALPEQTAVTLARIVAVIGCLLSALVVYYALQAVLVSYGRGSMIRTAFVVPEWWVLSVMPTSFLLITVEFARQALNPPVRSTEKTGL</sequence>
<evidence type="ECO:0000256" key="2">
    <source>
        <dbReference type="ARBA" id="ARBA00022448"/>
    </source>
</evidence>